<reference evidence="3" key="1">
    <citation type="submission" date="2021-05" db="EMBL/GenBank/DDBJ databases">
        <authorList>
            <person name="Alioto T."/>
            <person name="Alioto T."/>
            <person name="Gomez Garrido J."/>
        </authorList>
    </citation>
    <scope>NUCLEOTIDE SEQUENCE</scope>
</reference>
<feature type="compositionally biased region" description="Low complexity" evidence="1">
    <location>
        <begin position="126"/>
        <end position="139"/>
    </location>
</feature>
<feature type="domain" description="SAP" evidence="2">
    <location>
        <begin position="6"/>
        <end position="40"/>
    </location>
</feature>
<evidence type="ECO:0000313" key="3">
    <source>
        <dbReference type="EMBL" id="CAG6684293.1"/>
    </source>
</evidence>
<dbReference type="InterPro" id="IPR003034">
    <property type="entry name" value="SAP_dom"/>
</dbReference>
<evidence type="ECO:0000259" key="2">
    <source>
        <dbReference type="PROSITE" id="PS50800"/>
    </source>
</evidence>
<organism evidence="3">
    <name type="scientific">Cacopsylla melanoneura</name>
    <dbReference type="NCBI Taxonomy" id="428564"/>
    <lineage>
        <taxon>Eukaryota</taxon>
        <taxon>Metazoa</taxon>
        <taxon>Ecdysozoa</taxon>
        <taxon>Arthropoda</taxon>
        <taxon>Hexapoda</taxon>
        <taxon>Insecta</taxon>
        <taxon>Pterygota</taxon>
        <taxon>Neoptera</taxon>
        <taxon>Paraneoptera</taxon>
        <taxon>Hemiptera</taxon>
        <taxon>Sternorrhyncha</taxon>
        <taxon>Psylloidea</taxon>
        <taxon>Psyllidae</taxon>
        <taxon>Psyllinae</taxon>
        <taxon>Cacopsylla</taxon>
    </lineage>
</organism>
<sequence length="356" mass="40699">MVSKMFDDLSLENLKVELGRRNLKTSGSKAELQSRLRSALEADGEDLDSMEFLCEDEKAAVTMEFLAELICKITDQCNEMSDKIRKELSDKMTEQSKVMSEQIQGINSVYPSFPPCLLENERKECPVPSSSPASSPAVSDNSDGTNRENEESVRHPSRFPASSPAVLDMKSNRETEDYGEVNISIGLEANTVQHDFILAEIVDDSILGLDFMEEHGLDIGMRRRVIEFEGEEVPFTLGSVEAVREPDCKHRERVKDRQVMTDVRRETVESRPGWTDGESRKCQQDYEVVPVLSRKERDLSGPVLSRKERDRKPRWSDETEFQEDLRDIHDKTRDKLKLSSDRMKWGFTCTNRPTHT</sequence>
<feature type="compositionally biased region" description="Basic and acidic residues" evidence="1">
    <location>
        <begin position="145"/>
        <end position="154"/>
    </location>
</feature>
<dbReference type="AlphaFoldDB" id="A0A8D8TAG1"/>
<dbReference type="Gene3D" id="1.10.720.30">
    <property type="entry name" value="SAP domain"/>
    <property type="match status" value="1"/>
</dbReference>
<dbReference type="InterPro" id="IPR021109">
    <property type="entry name" value="Peptidase_aspartic_dom_sf"/>
</dbReference>
<dbReference type="EMBL" id="HBUF01266687">
    <property type="protein sequence ID" value="CAG6684293.1"/>
    <property type="molecule type" value="Transcribed_RNA"/>
</dbReference>
<dbReference type="Pfam" id="PF02037">
    <property type="entry name" value="SAP"/>
    <property type="match status" value="1"/>
</dbReference>
<dbReference type="SMART" id="SM00513">
    <property type="entry name" value="SAP"/>
    <property type="match status" value="1"/>
</dbReference>
<protein>
    <recommendedName>
        <fullName evidence="2">SAP domain-containing protein</fullName>
    </recommendedName>
</protein>
<name>A0A8D8TAG1_9HEMI</name>
<proteinExistence type="predicted"/>
<dbReference type="PROSITE" id="PS50800">
    <property type="entry name" value="SAP"/>
    <property type="match status" value="1"/>
</dbReference>
<feature type="region of interest" description="Disordered" evidence="1">
    <location>
        <begin position="122"/>
        <end position="170"/>
    </location>
</feature>
<dbReference type="Gene3D" id="2.40.70.10">
    <property type="entry name" value="Acid Proteases"/>
    <property type="match status" value="1"/>
</dbReference>
<evidence type="ECO:0000256" key="1">
    <source>
        <dbReference type="SAM" id="MobiDB-lite"/>
    </source>
</evidence>
<dbReference type="SUPFAM" id="SSF68906">
    <property type="entry name" value="SAP domain"/>
    <property type="match status" value="1"/>
</dbReference>
<dbReference type="InterPro" id="IPR036361">
    <property type="entry name" value="SAP_dom_sf"/>
</dbReference>
<feature type="region of interest" description="Disordered" evidence="1">
    <location>
        <begin position="300"/>
        <end position="321"/>
    </location>
</feature>
<accession>A0A8D8TAG1</accession>